<dbReference type="EMBL" id="CP123872">
    <property type="protein sequence ID" value="WND03906.1"/>
    <property type="molecule type" value="Genomic_DNA"/>
</dbReference>
<keyword evidence="1" id="KW-1133">Transmembrane helix</keyword>
<feature type="transmembrane region" description="Helical" evidence="1">
    <location>
        <begin position="224"/>
        <end position="241"/>
    </location>
</feature>
<feature type="transmembrane region" description="Helical" evidence="1">
    <location>
        <begin position="186"/>
        <end position="204"/>
    </location>
</feature>
<dbReference type="KEGG" id="tmk:QGN29_05910"/>
<reference evidence="2" key="1">
    <citation type="submission" date="2023-04" db="EMBL/GenBank/DDBJ databases">
        <title>Complete genome sequence of Temperatibacter marinus.</title>
        <authorList>
            <person name="Rong J.-C."/>
            <person name="Yi M.-L."/>
            <person name="Zhao Q."/>
        </authorList>
    </citation>
    <scope>NUCLEOTIDE SEQUENCE</scope>
    <source>
        <strain evidence="2">NBRC 110045</strain>
    </source>
</reference>
<dbReference type="RefSeq" id="WP_310799771.1">
    <property type="nucleotide sequence ID" value="NZ_CP123872.1"/>
</dbReference>
<dbReference type="AlphaFoldDB" id="A0AA52HA59"/>
<keyword evidence="1" id="KW-0812">Transmembrane</keyword>
<evidence type="ECO:0000313" key="3">
    <source>
        <dbReference type="Proteomes" id="UP001268683"/>
    </source>
</evidence>
<organism evidence="2 3">
    <name type="scientific">Temperatibacter marinus</name>
    <dbReference type="NCBI Taxonomy" id="1456591"/>
    <lineage>
        <taxon>Bacteria</taxon>
        <taxon>Pseudomonadati</taxon>
        <taxon>Pseudomonadota</taxon>
        <taxon>Alphaproteobacteria</taxon>
        <taxon>Kordiimonadales</taxon>
        <taxon>Temperatibacteraceae</taxon>
        <taxon>Temperatibacter</taxon>
    </lineage>
</organism>
<name>A0AA52HA59_9PROT</name>
<accession>A0AA52HA59</accession>
<gene>
    <name evidence="2" type="ORF">QGN29_05910</name>
</gene>
<dbReference type="Proteomes" id="UP001268683">
    <property type="component" value="Chromosome"/>
</dbReference>
<protein>
    <submittedName>
        <fullName evidence="2">Uncharacterized protein</fullName>
    </submittedName>
</protein>
<evidence type="ECO:0000256" key="1">
    <source>
        <dbReference type="SAM" id="Phobius"/>
    </source>
</evidence>
<sequence length="328" mass="38083">MFAYGWGRNVDSDVANYDYTLNEDGSLTYRCVPNDYFDTQIRQLIIDGFFARMDEADLVGATSQYMLDMAYAAGVDEECHTSFCIRHETKGFTFTFRAEPNVNFDFDEKDEVVAIAHSPFEGEEMSNAYGRGCADYITANREICLAQAEITREEEVAKRRKQFERAVQDHTWVDEYSVRMIKGFKYAVMIPWILFHLGAAWWGLDLFFPEPADFWLLNWQTVKFLSFLLALCVSASIPSYVSNRRIAVVNYLHTENWRKTLLEVGPEHQLLASDKGFLETLDAEDDLNRYWTLRKIILALTINVCSILLAAYLFDTYVWFNSLFERLL</sequence>
<keyword evidence="3" id="KW-1185">Reference proteome</keyword>
<keyword evidence="1" id="KW-0472">Membrane</keyword>
<proteinExistence type="predicted"/>
<feature type="transmembrane region" description="Helical" evidence="1">
    <location>
        <begin position="296"/>
        <end position="320"/>
    </location>
</feature>
<evidence type="ECO:0000313" key="2">
    <source>
        <dbReference type="EMBL" id="WND03906.1"/>
    </source>
</evidence>